<reference evidence="14" key="1">
    <citation type="submission" date="2016-03" db="EMBL/GenBank/DDBJ databases">
        <authorList>
            <person name="Lee Y.-S."/>
            <person name="Choi Y.-L."/>
        </authorList>
    </citation>
    <scope>NUCLEOTIDE SEQUENCE [LARGE SCALE GENOMIC DNA]</scope>
    <source>
        <strain evidence="14">DAU221</strain>
    </source>
</reference>
<dbReference type="Proteomes" id="UP000076077">
    <property type="component" value="Chromosome"/>
</dbReference>
<feature type="binding site" evidence="12">
    <location>
        <position position="289"/>
    </location>
    <ligand>
        <name>Mg(2+)</name>
        <dbReference type="ChEBI" id="CHEBI:18420"/>
    </ligand>
</feature>
<dbReference type="PANTHER" id="PTHR30040:SF2">
    <property type="entry name" value="FAD:PROTEIN FMN TRANSFERASE"/>
    <property type="match status" value="1"/>
</dbReference>
<dbReference type="Pfam" id="PF02424">
    <property type="entry name" value="ApbE"/>
    <property type="match status" value="1"/>
</dbReference>
<dbReference type="InterPro" id="IPR003374">
    <property type="entry name" value="ApbE-like_sf"/>
</dbReference>
<comment type="catalytic activity">
    <reaction evidence="10 11">
        <text>L-threonyl-[protein] + FAD = FMN-L-threonyl-[protein] + AMP + H(+)</text>
        <dbReference type="Rhea" id="RHEA:36847"/>
        <dbReference type="Rhea" id="RHEA-COMP:11060"/>
        <dbReference type="Rhea" id="RHEA-COMP:11061"/>
        <dbReference type="ChEBI" id="CHEBI:15378"/>
        <dbReference type="ChEBI" id="CHEBI:30013"/>
        <dbReference type="ChEBI" id="CHEBI:57692"/>
        <dbReference type="ChEBI" id="CHEBI:74257"/>
        <dbReference type="ChEBI" id="CHEBI:456215"/>
        <dbReference type="EC" id="2.7.1.180"/>
    </reaction>
</comment>
<dbReference type="OrthoDB" id="9778595at2"/>
<dbReference type="PANTHER" id="PTHR30040">
    <property type="entry name" value="THIAMINE BIOSYNTHESIS LIPOPROTEIN APBE"/>
    <property type="match status" value="1"/>
</dbReference>
<evidence type="ECO:0000256" key="10">
    <source>
        <dbReference type="ARBA" id="ARBA00048540"/>
    </source>
</evidence>
<evidence type="ECO:0000256" key="11">
    <source>
        <dbReference type="PIRNR" id="PIRNR006268"/>
    </source>
</evidence>
<dbReference type="EC" id="2.7.1.180" evidence="2 11"/>
<keyword evidence="14" id="KW-1185">Reference proteome</keyword>
<accession>A0A143HQG1</accession>
<evidence type="ECO:0000313" key="13">
    <source>
        <dbReference type="EMBL" id="AMX03727.1"/>
    </source>
</evidence>
<comment type="cofactor">
    <cofactor evidence="12">
        <name>Mg(2+)</name>
        <dbReference type="ChEBI" id="CHEBI:18420"/>
    </cofactor>
    <cofactor evidence="12">
        <name>Mn(2+)</name>
        <dbReference type="ChEBI" id="CHEBI:29035"/>
    </cofactor>
    <text evidence="12">Magnesium. Can also use manganese.</text>
</comment>
<feature type="binding site" evidence="12">
    <location>
        <position position="170"/>
    </location>
    <ligand>
        <name>Mg(2+)</name>
        <dbReference type="ChEBI" id="CHEBI:18420"/>
    </ligand>
</feature>
<evidence type="ECO:0000256" key="5">
    <source>
        <dbReference type="ARBA" id="ARBA00022679"/>
    </source>
</evidence>
<keyword evidence="5 11" id="KW-0808">Transferase</keyword>
<dbReference type="STRING" id="252514.A3224_15060"/>
<dbReference type="RefSeq" id="WP_067156491.1">
    <property type="nucleotide sequence ID" value="NZ_CP014864.1"/>
</dbReference>
<evidence type="ECO:0000256" key="12">
    <source>
        <dbReference type="PIRSR" id="PIRSR006268-2"/>
    </source>
</evidence>
<feature type="binding site" evidence="12">
    <location>
        <position position="293"/>
    </location>
    <ligand>
        <name>Mg(2+)</name>
        <dbReference type="ChEBI" id="CHEBI:18420"/>
    </ligand>
</feature>
<dbReference type="SUPFAM" id="SSF143631">
    <property type="entry name" value="ApbE-like"/>
    <property type="match status" value="1"/>
</dbReference>
<dbReference type="GO" id="GO:0016740">
    <property type="term" value="F:transferase activity"/>
    <property type="evidence" value="ECO:0007669"/>
    <property type="project" value="UniProtKB-UniRule"/>
</dbReference>
<dbReference type="Gene3D" id="3.10.520.10">
    <property type="entry name" value="ApbE-like domains"/>
    <property type="match status" value="1"/>
</dbReference>
<dbReference type="PIRSF" id="PIRSF006268">
    <property type="entry name" value="ApbE"/>
    <property type="match status" value="1"/>
</dbReference>
<evidence type="ECO:0000256" key="7">
    <source>
        <dbReference type="ARBA" id="ARBA00022827"/>
    </source>
</evidence>
<keyword evidence="4 11" id="KW-0285">Flavoprotein</keyword>
<evidence type="ECO:0000256" key="1">
    <source>
        <dbReference type="ARBA" id="ARBA00008282"/>
    </source>
</evidence>
<evidence type="ECO:0000256" key="9">
    <source>
        <dbReference type="ARBA" id="ARBA00031306"/>
    </source>
</evidence>
<evidence type="ECO:0000256" key="6">
    <source>
        <dbReference type="ARBA" id="ARBA00022723"/>
    </source>
</evidence>
<evidence type="ECO:0000256" key="2">
    <source>
        <dbReference type="ARBA" id="ARBA00011955"/>
    </source>
</evidence>
<keyword evidence="7 11" id="KW-0274">FAD</keyword>
<dbReference type="GeneID" id="76609349"/>
<dbReference type="EMBL" id="CP014864">
    <property type="protein sequence ID" value="AMX03727.1"/>
    <property type="molecule type" value="Genomic_DNA"/>
</dbReference>
<evidence type="ECO:0000256" key="4">
    <source>
        <dbReference type="ARBA" id="ARBA00022630"/>
    </source>
</evidence>
<dbReference type="InterPro" id="IPR024932">
    <property type="entry name" value="ApbE"/>
</dbReference>
<evidence type="ECO:0000256" key="3">
    <source>
        <dbReference type="ARBA" id="ARBA00016337"/>
    </source>
</evidence>
<gene>
    <name evidence="13" type="ORF">A3224_15060</name>
</gene>
<dbReference type="AlphaFoldDB" id="A0A143HQG1"/>
<sequence length="340" mass="37581">MTRVFQYLLLCCALLPYATPSLAEWHYEKQAIMGTEVSVQLWHEDSQQAEQLIDQVMAEFRRLDDELSPFKPTSELSRVNREAAKGPVKISAELTALIDKSLWYSDLTGGAFDISFATLGKHYDFRNKQRADEQLTESLLEALNYRHLHLDKNTHTLRFGHEKTKIDLGGIAKGYAVDRAVAILKAAGVCCASVSAGGDSRMIGDKRGRPWLVGIRHPRDKSKNAAVIPLTDTAISTSGDYERYFIDDSNTRVHHIFNPATGKPADTTAGSSDKLISVSIIGPRGFDTDPLSTSVFVLGKEKGLALIDRLPGFEAVVIDSNRRLYFSRGLDNPQSANANP</sequence>
<comment type="similarity">
    <text evidence="1 11">Belongs to the ApbE family.</text>
</comment>
<evidence type="ECO:0000313" key="14">
    <source>
        <dbReference type="Proteomes" id="UP000076077"/>
    </source>
</evidence>
<organism evidence="13 14">
    <name type="scientific">Microbulbifer thermotolerans</name>
    <dbReference type="NCBI Taxonomy" id="252514"/>
    <lineage>
        <taxon>Bacteria</taxon>
        <taxon>Pseudomonadati</taxon>
        <taxon>Pseudomonadota</taxon>
        <taxon>Gammaproteobacteria</taxon>
        <taxon>Cellvibrionales</taxon>
        <taxon>Microbulbiferaceae</taxon>
        <taxon>Microbulbifer</taxon>
    </lineage>
</organism>
<keyword evidence="6 11" id="KW-0479">Metal-binding</keyword>
<proteinExistence type="inferred from homology"/>
<evidence type="ECO:0000256" key="8">
    <source>
        <dbReference type="ARBA" id="ARBA00022842"/>
    </source>
</evidence>
<name>A0A143HQG1_MICTH</name>
<keyword evidence="8 11" id="KW-0460">Magnesium</keyword>
<protein>
    <recommendedName>
        <fullName evidence="3 11">FAD:protein FMN transferase</fullName>
        <ecNumber evidence="2 11">2.7.1.180</ecNumber>
    </recommendedName>
    <alternativeName>
        <fullName evidence="9 11">Flavin transferase</fullName>
    </alternativeName>
</protein>
<dbReference type="KEGG" id="mthd:A3224_15060"/>
<dbReference type="GO" id="GO:0046872">
    <property type="term" value="F:metal ion binding"/>
    <property type="evidence" value="ECO:0007669"/>
    <property type="project" value="UniProtKB-UniRule"/>
</dbReference>